<dbReference type="EC" id="2.7.13.3" evidence="2"/>
<dbReference type="InterPro" id="IPR018490">
    <property type="entry name" value="cNMP-bd_dom_sf"/>
</dbReference>
<dbReference type="PROSITE" id="PS50042">
    <property type="entry name" value="CNMP_BINDING_3"/>
    <property type="match status" value="1"/>
</dbReference>
<dbReference type="PANTHER" id="PTHR43065:SF48">
    <property type="entry name" value="HISTIDINE KINASE"/>
    <property type="match status" value="1"/>
</dbReference>
<proteinExistence type="predicted"/>
<sequence>MYQQKLEALIERYFNQTERRVTCRAGNTIIEQSALNTRLYYVFSGELEGFYTEANTPQVRVFSAGSGAFIGVHSFFSGNWTASSTVVAKTDVELAWIDKDTPAEDERKFGPLTAQFTPVIVNELSRRQRRATQEAIAKQKALEKLHTAEQMTTLGQLAAGIAHELNNAIGVVNSKSGRLETVIMDLLEEVHPEASQFFDFGLMHGQKTSSSEARTRGRQFERKYGLDKNIARSLAKAIPIDALSTTEALSATDVISKHWLKNPEEAIRFWQMGCDLHDLRLASRHTVGIVKSVKQLGRIDIDTEEAVDINDSINHALSLLQSELRRVSVRLSPADLPTFKGSKTELVQIWVNIVKNACDAMSNSDDAAIEIQTRLSKKRILVTITNNGPEIDEATRRKVFQPNFTTKKGGLSFGLGLGLSIVKRIVAGYGGSIIVKSDASKTVFRIKLPVEGEHGEA</sequence>
<evidence type="ECO:0000256" key="1">
    <source>
        <dbReference type="ARBA" id="ARBA00000085"/>
    </source>
</evidence>
<dbReference type="SUPFAM" id="SSF51206">
    <property type="entry name" value="cAMP-binding domain-like"/>
    <property type="match status" value="1"/>
</dbReference>
<dbReference type="InterPro" id="IPR000595">
    <property type="entry name" value="cNMP-bd_dom"/>
</dbReference>
<dbReference type="InterPro" id="IPR005467">
    <property type="entry name" value="His_kinase_dom"/>
</dbReference>
<dbReference type="Pfam" id="PF02518">
    <property type="entry name" value="HATPase_c"/>
    <property type="match status" value="1"/>
</dbReference>
<dbReference type="InterPro" id="IPR036890">
    <property type="entry name" value="HATPase_C_sf"/>
</dbReference>
<dbReference type="GeneID" id="94232734"/>
<dbReference type="Gene3D" id="3.30.565.10">
    <property type="entry name" value="Histidine kinase-like ATPase, C-terminal domain"/>
    <property type="match status" value="1"/>
</dbReference>
<dbReference type="SMART" id="SM00100">
    <property type="entry name" value="cNMP"/>
    <property type="match status" value="1"/>
</dbReference>
<dbReference type="AlphaFoldDB" id="A0A1C3IZS6"/>
<dbReference type="InterPro" id="IPR014710">
    <property type="entry name" value="RmlC-like_jellyroll"/>
</dbReference>
<protein>
    <recommendedName>
        <fullName evidence="2">histidine kinase</fullName>
        <ecNumber evidence="2">2.7.13.3</ecNumber>
    </recommendedName>
</protein>
<dbReference type="Proteomes" id="UP000092876">
    <property type="component" value="Unassembled WGS sequence"/>
</dbReference>
<dbReference type="PRINTS" id="PR00344">
    <property type="entry name" value="BCTRLSENSOR"/>
</dbReference>
<dbReference type="CDD" id="cd00038">
    <property type="entry name" value="CAP_ED"/>
    <property type="match status" value="1"/>
</dbReference>
<dbReference type="GO" id="GO:0004673">
    <property type="term" value="F:protein histidine kinase activity"/>
    <property type="evidence" value="ECO:0007669"/>
    <property type="project" value="UniProtKB-EC"/>
</dbReference>
<accession>A0A1C3IZS6</accession>
<evidence type="ECO:0000259" key="3">
    <source>
        <dbReference type="PROSITE" id="PS50042"/>
    </source>
</evidence>
<dbReference type="Gene3D" id="1.10.287.130">
    <property type="match status" value="1"/>
</dbReference>
<evidence type="ECO:0000259" key="4">
    <source>
        <dbReference type="PROSITE" id="PS50109"/>
    </source>
</evidence>
<feature type="domain" description="Histidine kinase" evidence="4">
    <location>
        <begin position="255"/>
        <end position="452"/>
    </location>
</feature>
<feature type="domain" description="Cyclic nucleotide-binding" evidence="3">
    <location>
        <begin position="1"/>
        <end position="101"/>
    </location>
</feature>
<name>A0A1C3IZS6_9VIBR</name>
<reference evidence="6" key="1">
    <citation type="submission" date="2016-06" db="EMBL/GenBank/DDBJ databases">
        <authorList>
            <person name="Rodrigo-Torres Lidia"/>
            <person name="Arahal R.David."/>
        </authorList>
    </citation>
    <scope>NUCLEOTIDE SEQUENCE [LARGE SCALE GENOMIC DNA]</scope>
    <source>
        <strain evidence="6">CECT 7223</strain>
    </source>
</reference>
<organism evidence="5 6">
    <name type="scientific">Vibrio atlanticus</name>
    <dbReference type="NCBI Taxonomy" id="693153"/>
    <lineage>
        <taxon>Bacteria</taxon>
        <taxon>Pseudomonadati</taxon>
        <taxon>Pseudomonadota</taxon>
        <taxon>Gammaproteobacteria</taxon>
        <taxon>Vibrionales</taxon>
        <taxon>Vibrionaceae</taxon>
        <taxon>Vibrio</taxon>
    </lineage>
</organism>
<dbReference type="SMART" id="SM00387">
    <property type="entry name" value="HATPase_c"/>
    <property type="match status" value="1"/>
</dbReference>
<comment type="catalytic activity">
    <reaction evidence="1">
        <text>ATP + protein L-histidine = ADP + protein N-phospho-L-histidine.</text>
        <dbReference type="EC" id="2.7.13.3"/>
    </reaction>
</comment>
<dbReference type="Pfam" id="PF00027">
    <property type="entry name" value="cNMP_binding"/>
    <property type="match status" value="1"/>
</dbReference>
<dbReference type="PANTHER" id="PTHR43065">
    <property type="entry name" value="SENSOR HISTIDINE KINASE"/>
    <property type="match status" value="1"/>
</dbReference>
<dbReference type="InterPro" id="IPR004358">
    <property type="entry name" value="Sig_transdc_His_kin-like_C"/>
</dbReference>
<keyword evidence="5" id="KW-0808">Transferase</keyword>
<dbReference type="EMBL" id="FLQP01000053">
    <property type="protein sequence ID" value="SBS66919.1"/>
    <property type="molecule type" value="Genomic_DNA"/>
</dbReference>
<dbReference type="Gene3D" id="2.60.120.10">
    <property type="entry name" value="Jelly Rolls"/>
    <property type="match status" value="1"/>
</dbReference>
<dbReference type="InterPro" id="IPR003594">
    <property type="entry name" value="HATPase_dom"/>
</dbReference>
<gene>
    <name evidence="5" type="primary">dctB_3</name>
    <name evidence="5" type="ORF">VAT7223_03427</name>
</gene>
<evidence type="ECO:0000313" key="5">
    <source>
        <dbReference type="EMBL" id="SBS66919.1"/>
    </source>
</evidence>
<evidence type="ECO:0000313" key="6">
    <source>
        <dbReference type="Proteomes" id="UP000092876"/>
    </source>
</evidence>
<dbReference type="RefSeq" id="WP_065679878.1">
    <property type="nucleotide sequence ID" value="NZ_AP025460.1"/>
</dbReference>
<evidence type="ECO:0000256" key="2">
    <source>
        <dbReference type="ARBA" id="ARBA00012438"/>
    </source>
</evidence>
<dbReference type="SUPFAM" id="SSF55874">
    <property type="entry name" value="ATPase domain of HSP90 chaperone/DNA topoisomerase II/histidine kinase"/>
    <property type="match status" value="1"/>
</dbReference>
<dbReference type="PROSITE" id="PS50109">
    <property type="entry name" value="HIS_KIN"/>
    <property type="match status" value="1"/>
</dbReference>